<evidence type="ECO:0000313" key="3">
    <source>
        <dbReference type="Proteomes" id="UP001156389"/>
    </source>
</evidence>
<reference evidence="2 3" key="1">
    <citation type="submission" date="2021-10" db="EMBL/GenBank/DDBJ databases">
        <title>Streptomyces gossypii sp. nov., isolated from soil collected from cotton field.</title>
        <authorList>
            <person name="Ge X."/>
            <person name="Chen X."/>
            <person name="Liu W."/>
        </authorList>
    </citation>
    <scope>NUCLEOTIDE SEQUENCE [LARGE SCALE GENOMIC DNA]</scope>
    <source>
        <strain evidence="2 3">N2-109</strain>
    </source>
</reference>
<gene>
    <name evidence="2" type="ORF">LHJ74_24750</name>
</gene>
<dbReference type="Proteomes" id="UP001156389">
    <property type="component" value="Unassembled WGS sequence"/>
</dbReference>
<sequence>MQARMGNPAQVVPGAMDALLALGTSTENTGVPAVTLYLAHLRTSQINSCSVCVRVHAAELKKAGESDERIFAVSTWRERPFFNDAERAALALAEAVTRVNDRPDAVPDATWDEAARHYDEMQLGGLLLSIATVNMWNRVNLATRQVADIDWK</sequence>
<keyword evidence="3" id="KW-1185">Reference proteome</keyword>
<evidence type="ECO:0000259" key="1">
    <source>
        <dbReference type="Pfam" id="PF02627"/>
    </source>
</evidence>
<proteinExistence type="predicted"/>
<dbReference type="RefSeq" id="WP_260220430.1">
    <property type="nucleotide sequence ID" value="NZ_JAJAGO010000012.1"/>
</dbReference>
<dbReference type="Gene3D" id="1.20.1290.10">
    <property type="entry name" value="AhpD-like"/>
    <property type="match status" value="1"/>
</dbReference>
<organism evidence="2 3">
    <name type="scientific">Streptomyces gossypii</name>
    <dbReference type="NCBI Taxonomy" id="2883101"/>
    <lineage>
        <taxon>Bacteria</taxon>
        <taxon>Bacillati</taxon>
        <taxon>Actinomycetota</taxon>
        <taxon>Actinomycetes</taxon>
        <taxon>Kitasatosporales</taxon>
        <taxon>Streptomycetaceae</taxon>
        <taxon>Streptomyces</taxon>
    </lineage>
</organism>
<protein>
    <submittedName>
        <fullName evidence="2">Carboxymuconolactone decarboxylase family protein</fullName>
    </submittedName>
</protein>
<dbReference type="Pfam" id="PF02627">
    <property type="entry name" value="CMD"/>
    <property type="match status" value="1"/>
</dbReference>
<dbReference type="InterPro" id="IPR003779">
    <property type="entry name" value="CMD-like"/>
</dbReference>
<dbReference type="InterPro" id="IPR029032">
    <property type="entry name" value="AhpD-like"/>
</dbReference>
<accession>A0ABT2JZF4</accession>
<dbReference type="InterPro" id="IPR004675">
    <property type="entry name" value="AhpD_core"/>
</dbReference>
<feature type="domain" description="Carboxymuconolactone decarboxylase-like" evidence="1">
    <location>
        <begin position="13"/>
        <end position="95"/>
    </location>
</feature>
<dbReference type="SUPFAM" id="SSF69118">
    <property type="entry name" value="AhpD-like"/>
    <property type="match status" value="1"/>
</dbReference>
<dbReference type="PANTHER" id="PTHR34846">
    <property type="entry name" value="4-CARBOXYMUCONOLACTONE DECARBOXYLASE FAMILY PROTEIN (AFU_ORTHOLOGUE AFUA_6G11590)"/>
    <property type="match status" value="1"/>
</dbReference>
<dbReference type="PANTHER" id="PTHR34846:SF7">
    <property type="entry name" value="BLL7811 PROTEIN"/>
    <property type="match status" value="1"/>
</dbReference>
<comment type="caution">
    <text evidence="2">The sequence shown here is derived from an EMBL/GenBank/DDBJ whole genome shotgun (WGS) entry which is preliminary data.</text>
</comment>
<evidence type="ECO:0000313" key="2">
    <source>
        <dbReference type="EMBL" id="MCT2593081.1"/>
    </source>
</evidence>
<name>A0ABT2JZF4_9ACTN</name>
<dbReference type="NCBIfam" id="TIGR00778">
    <property type="entry name" value="ahpD_dom"/>
    <property type="match status" value="1"/>
</dbReference>
<dbReference type="EMBL" id="JAJAGO010000012">
    <property type="protein sequence ID" value="MCT2593081.1"/>
    <property type="molecule type" value="Genomic_DNA"/>
</dbReference>